<dbReference type="Proteomes" id="UP001062846">
    <property type="component" value="Chromosome 1"/>
</dbReference>
<dbReference type="EMBL" id="CM046388">
    <property type="protein sequence ID" value="KAI8572900.1"/>
    <property type="molecule type" value="Genomic_DNA"/>
</dbReference>
<evidence type="ECO:0000313" key="1">
    <source>
        <dbReference type="EMBL" id="KAI8572900.1"/>
    </source>
</evidence>
<name>A0ACC0Q4I8_RHOML</name>
<comment type="caution">
    <text evidence="1">The sequence shown here is derived from an EMBL/GenBank/DDBJ whole genome shotgun (WGS) entry which is preliminary data.</text>
</comment>
<protein>
    <submittedName>
        <fullName evidence="1">Uncharacterized protein</fullName>
    </submittedName>
</protein>
<sequence>MLLASLLKIPLSHSFGEYLGCPILNRRPKKSDFKFVIDKIYSKLAGWKTKCVAMLGRVTLIKYVNRTIPAYVMQNVMLPKGVHKAIDKANRDFLWESSENERKIHSVGWDKITKPTDLGGLGIRKSYDNNIIAMAKLNWRMNVEDKVNLVLRFTVQI</sequence>
<evidence type="ECO:0000313" key="2">
    <source>
        <dbReference type="Proteomes" id="UP001062846"/>
    </source>
</evidence>
<gene>
    <name evidence="1" type="ORF">RHMOL_Rhmol01G0236900</name>
</gene>
<proteinExistence type="predicted"/>
<reference evidence="1" key="1">
    <citation type="submission" date="2022-02" db="EMBL/GenBank/DDBJ databases">
        <title>Plant Genome Project.</title>
        <authorList>
            <person name="Zhang R.-G."/>
        </authorList>
    </citation>
    <scope>NUCLEOTIDE SEQUENCE</scope>
    <source>
        <strain evidence="1">AT1</strain>
    </source>
</reference>
<keyword evidence="2" id="KW-1185">Reference proteome</keyword>
<accession>A0ACC0Q4I8</accession>
<organism evidence="1 2">
    <name type="scientific">Rhododendron molle</name>
    <name type="common">Chinese azalea</name>
    <name type="synonym">Azalea mollis</name>
    <dbReference type="NCBI Taxonomy" id="49168"/>
    <lineage>
        <taxon>Eukaryota</taxon>
        <taxon>Viridiplantae</taxon>
        <taxon>Streptophyta</taxon>
        <taxon>Embryophyta</taxon>
        <taxon>Tracheophyta</taxon>
        <taxon>Spermatophyta</taxon>
        <taxon>Magnoliopsida</taxon>
        <taxon>eudicotyledons</taxon>
        <taxon>Gunneridae</taxon>
        <taxon>Pentapetalae</taxon>
        <taxon>asterids</taxon>
        <taxon>Ericales</taxon>
        <taxon>Ericaceae</taxon>
        <taxon>Ericoideae</taxon>
        <taxon>Rhodoreae</taxon>
        <taxon>Rhododendron</taxon>
    </lineage>
</organism>